<reference evidence="2 3" key="1">
    <citation type="submission" date="2018-12" db="EMBL/GenBank/DDBJ databases">
        <title>Lysinibacillus antri sp. nov., isolated from a cave soil.</title>
        <authorList>
            <person name="Narsing Rao M.P."/>
            <person name="Zhang H."/>
            <person name="Dong Z.-Y."/>
            <person name="Niu X.-K."/>
            <person name="Zhang K."/>
            <person name="Fang B.-Z."/>
            <person name="Kang Y.-Q."/>
            <person name="Xiao M."/>
            <person name="Li W.-J."/>
        </authorList>
    </citation>
    <scope>NUCLEOTIDE SEQUENCE [LARGE SCALE GENOMIC DNA]</scope>
    <source>
        <strain evidence="2 3">SYSU K30002</strain>
    </source>
</reference>
<dbReference type="InterPro" id="IPR036388">
    <property type="entry name" value="WH-like_DNA-bd_sf"/>
</dbReference>
<accession>A0A432LBB5</accession>
<evidence type="ECO:0000259" key="1">
    <source>
        <dbReference type="Pfam" id="PF13280"/>
    </source>
</evidence>
<proteinExistence type="predicted"/>
<dbReference type="PANTHER" id="PTHR34580:SF1">
    <property type="entry name" value="PROTEIN PAFC"/>
    <property type="match status" value="1"/>
</dbReference>
<evidence type="ECO:0000313" key="3">
    <source>
        <dbReference type="Proteomes" id="UP000287910"/>
    </source>
</evidence>
<keyword evidence="3" id="KW-1185">Reference proteome</keyword>
<dbReference type="Proteomes" id="UP000287910">
    <property type="component" value="Unassembled WGS sequence"/>
</dbReference>
<name>A0A432LBB5_9BACI</name>
<dbReference type="InterPro" id="IPR026881">
    <property type="entry name" value="WYL_dom"/>
</dbReference>
<dbReference type="AlphaFoldDB" id="A0A432LBB5"/>
<dbReference type="InterPro" id="IPR051534">
    <property type="entry name" value="CBASS_pafABC_assoc_protein"/>
</dbReference>
<protein>
    <submittedName>
        <fullName evidence="2">WYL domain-containing transcriptional regulator</fullName>
    </submittedName>
</protein>
<dbReference type="Gene3D" id="1.10.10.10">
    <property type="entry name" value="Winged helix-like DNA-binding domain superfamily/Winged helix DNA-binding domain"/>
    <property type="match status" value="1"/>
</dbReference>
<dbReference type="PROSITE" id="PS52050">
    <property type="entry name" value="WYL"/>
    <property type="match status" value="1"/>
</dbReference>
<feature type="domain" description="WYL" evidence="1">
    <location>
        <begin position="154"/>
        <end position="218"/>
    </location>
</feature>
<sequence>MDLGINYNGNKGFRLLSIYERLNKGEILEKAQLARYFGVTQKTIQRDIDDLRVYLTGTYFSEIETTIKYDKAKNGYYLVRFEREWLTNEEVLALCKILLESRAFCREELDSLISKLLIQVAPNDRKKVGNMIRSEQHHYVPLRHGKYLFSILWELSQLITKSEMAKFTYTRQDGILKKRVVKPVSIMFSEYYFYLIAYMVDRSMDFPTIFRIDRITELNGTKQFFNIPYKNKFNDGEFRKRVQFMYSGELKKITFNFSGASIEAVLDRLPTAEVIAEKNGVYTIKAEVYGNGIDMWIRSQGNNIELLQENLTRF</sequence>
<dbReference type="RefSeq" id="WP_126659281.1">
    <property type="nucleotide sequence ID" value="NZ_RYYR01000013.1"/>
</dbReference>
<dbReference type="PANTHER" id="PTHR34580">
    <property type="match status" value="1"/>
</dbReference>
<evidence type="ECO:0000313" key="2">
    <source>
        <dbReference type="EMBL" id="RUL51925.1"/>
    </source>
</evidence>
<organism evidence="2 3">
    <name type="scientific">Lysinibacillus antri</name>
    <dbReference type="NCBI Taxonomy" id="2498145"/>
    <lineage>
        <taxon>Bacteria</taxon>
        <taxon>Bacillati</taxon>
        <taxon>Bacillota</taxon>
        <taxon>Bacilli</taxon>
        <taxon>Bacillales</taxon>
        <taxon>Bacillaceae</taxon>
        <taxon>Lysinibacillus</taxon>
    </lineage>
</organism>
<comment type="caution">
    <text evidence="2">The sequence shown here is derived from an EMBL/GenBank/DDBJ whole genome shotgun (WGS) entry which is preliminary data.</text>
</comment>
<gene>
    <name evidence="2" type="ORF">EK386_11330</name>
</gene>
<dbReference type="EMBL" id="RYYR01000013">
    <property type="protein sequence ID" value="RUL51925.1"/>
    <property type="molecule type" value="Genomic_DNA"/>
</dbReference>
<dbReference type="Pfam" id="PF13280">
    <property type="entry name" value="WYL"/>
    <property type="match status" value="1"/>
</dbReference>